<dbReference type="EMBL" id="KY684108">
    <property type="protein sequence ID" value="ARF11492.1"/>
    <property type="molecule type" value="Genomic_DNA"/>
</dbReference>
<keyword evidence="1 3" id="KW-0808">Transferase</keyword>
<dbReference type="Gene3D" id="3.90.550.20">
    <property type="match status" value="1"/>
</dbReference>
<dbReference type="GO" id="GO:0000030">
    <property type="term" value="F:mannosyltransferase activity"/>
    <property type="evidence" value="ECO:0007669"/>
    <property type="project" value="TreeGrafter"/>
</dbReference>
<evidence type="ECO:0000313" key="3">
    <source>
        <dbReference type="EMBL" id="ARF11492.1"/>
    </source>
</evidence>
<gene>
    <name evidence="3" type="ORF">Klosneuvirus_1_349</name>
</gene>
<evidence type="ECO:0000256" key="2">
    <source>
        <dbReference type="SAM" id="Phobius"/>
    </source>
</evidence>
<dbReference type="InterPro" id="IPR051706">
    <property type="entry name" value="Glycosyltransferase_domain"/>
</dbReference>
<name>A0A1V0SIE3_9VIRU</name>
<evidence type="ECO:0000256" key="1">
    <source>
        <dbReference type="ARBA" id="ARBA00022679"/>
    </source>
</evidence>
<dbReference type="GO" id="GO:0016020">
    <property type="term" value="C:membrane"/>
    <property type="evidence" value="ECO:0007669"/>
    <property type="project" value="GOC"/>
</dbReference>
<dbReference type="Pfam" id="PF04488">
    <property type="entry name" value="Gly_transf_sug"/>
    <property type="match status" value="1"/>
</dbReference>
<dbReference type="SUPFAM" id="SSF53448">
    <property type="entry name" value="Nucleotide-diphospho-sugar transferases"/>
    <property type="match status" value="1"/>
</dbReference>
<dbReference type="InterPro" id="IPR029044">
    <property type="entry name" value="Nucleotide-diphossugar_trans"/>
</dbReference>
<reference evidence="3" key="1">
    <citation type="journal article" date="2017" name="Science">
        <title>Giant viruses with an expanded complement of translation system components.</title>
        <authorList>
            <person name="Schulz F."/>
            <person name="Yutin N."/>
            <person name="Ivanova N.N."/>
            <person name="Ortega D.R."/>
            <person name="Lee T.K."/>
            <person name="Vierheilig J."/>
            <person name="Daims H."/>
            <person name="Horn M."/>
            <person name="Wagner M."/>
            <person name="Jensen G.J."/>
            <person name="Kyrpides N.C."/>
            <person name="Koonin E.V."/>
            <person name="Woyke T."/>
        </authorList>
    </citation>
    <scope>NUCLEOTIDE SEQUENCE</scope>
    <source>
        <strain evidence="3">KNV1</strain>
    </source>
</reference>
<dbReference type="InterPro" id="IPR007577">
    <property type="entry name" value="GlycoTrfase_DXD_sugar-bd_CS"/>
</dbReference>
<proteinExistence type="predicted"/>
<keyword evidence="2" id="KW-0812">Transmembrane</keyword>
<keyword evidence="2" id="KW-0472">Membrane</keyword>
<protein>
    <submittedName>
        <fullName evidence="3">Glycosyltransferase</fullName>
    </submittedName>
</protein>
<accession>A0A1V0SIE3</accession>
<feature type="transmembrane region" description="Helical" evidence="2">
    <location>
        <begin position="244"/>
        <end position="262"/>
    </location>
</feature>
<keyword evidence="2" id="KW-1133">Transmembrane helix</keyword>
<organism evidence="3">
    <name type="scientific">Klosneuvirus KNV1</name>
    <dbReference type="NCBI Taxonomy" id="1977640"/>
    <lineage>
        <taxon>Viruses</taxon>
        <taxon>Varidnaviria</taxon>
        <taxon>Bamfordvirae</taxon>
        <taxon>Nucleocytoviricota</taxon>
        <taxon>Megaviricetes</taxon>
        <taxon>Imitervirales</taxon>
        <taxon>Mimiviridae</taxon>
        <taxon>Klosneuvirinae</taxon>
        <taxon>Klosneuvirus</taxon>
    </lineage>
</organism>
<dbReference type="PANTHER" id="PTHR32385">
    <property type="entry name" value="MANNOSYL PHOSPHORYLINOSITOL CERAMIDE SYNTHASE"/>
    <property type="match status" value="1"/>
</dbReference>
<sequence length="263" mass="31527">MSYKYKMNNFPHIIHQIWLQGQDNIPEKYHKNIEQNIKHQQSWEYILWDDIKIINLLRNQKEWIDTYYKLEYLHHKVDFARYIILYVYGGAYIDMDAKIIKPLDAITNQFNNYDLIISKVNSNILENYIHCGYNTCFNNGILIAKKNNIILKKMIESVINEPKCSNLSTKITCIQTITGPRKFTKIIHDNMNDKIKILDPEYLEPCVLDVCTVTNKTHVIHNHEGTWYSSNLRDLAVIYLQNKWSFYFCFLIILIIFIKYFYY</sequence>
<dbReference type="GO" id="GO:0051999">
    <property type="term" value="P:mannosyl-inositol phosphorylceramide biosynthetic process"/>
    <property type="evidence" value="ECO:0007669"/>
    <property type="project" value="TreeGrafter"/>
</dbReference>
<dbReference type="PANTHER" id="PTHR32385:SF15">
    <property type="entry name" value="INOSITOL PHOSPHOCERAMIDE MANNOSYLTRANSFERASE 1"/>
    <property type="match status" value="1"/>
</dbReference>